<accession>A0AAV0ZJE4</accession>
<dbReference type="Pfam" id="PF24626">
    <property type="entry name" value="SH3_Tf2-1"/>
    <property type="match status" value="1"/>
</dbReference>
<sequence>MSPFEALYDRKPPTILEYARGSSIQVLDESLTSRDELLRTLKENLTAAQNRMHQKANAHHRDITLTVDDLVLVHLHPYHKTPVRQHRQHKLSKRFYGPYTMLERIGTITYKLQLPSGSHIHLVFYASALKPFRGTDNVSACDLPLESFDNQAIDQPHEILDWRT</sequence>
<dbReference type="PANTHER" id="PTHR46148">
    <property type="entry name" value="CHROMO DOMAIN-CONTAINING PROTEIN"/>
    <property type="match status" value="1"/>
</dbReference>
<proteinExistence type="predicted"/>
<gene>
    <name evidence="2" type="ORF">VFH_II092960</name>
</gene>
<dbReference type="Proteomes" id="UP001157006">
    <property type="component" value="Chromosome 2"/>
</dbReference>
<feature type="domain" description="Tf2-1-like SH3-like" evidence="1">
    <location>
        <begin position="69"/>
        <end position="132"/>
    </location>
</feature>
<dbReference type="PANTHER" id="PTHR46148:SF52">
    <property type="entry name" value="OS04G0603800 PROTEIN"/>
    <property type="match status" value="1"/>
</dbReference>
<dbReference type="EMBL" id="OX451737">
    <property type="protein sequence ID" value="CAI8597683.1"/>
    <property type="molecule type" value="Genomic_DNA"/>
</dbReference>
<evidence type="ECO:0000313" key="3">
    <source>
        <dbReference type="Proteomes" id="UP001157006"/>
    </source>
</evidence>
<name>A0AAV0ZJE4_VICFA</name>
<organism evidence="2 3">
    <name type="scientific">Vicia faba</name>
    <name type="common">Broad bean</name>
    <name type="synonym">Faba vulgaris</name>
    <dbReference type="NCBI Taxonomy" id="3906"/>
    <lineage>
        <taxon>Eukaryota</taxon>
        <taxon>Viridiplantae</taxon>
        <taxon>Streptophyta</taxon>
        <taxon>Embryophyta</taxon>
        <taxon>Tracheophyta</taxon>
        <taxon>Spermatophyta</taxon>
        <taxon>Magnoliopsida</taxon>
        <taxon>eudicotyledons</taxon>
        <taxon>Gunneridae</taxon>
        <taxon>Pentapetalae</taxon>
        <taxon>rosids</taxon>
        <taxon>fabids</taxon>
        <taxon>Fabales</taxon>
        <taxon>Fabaceae</taxon>
        <taxon>Papilionoideae</taxon>
        <taxon>50 kb inversion clade</taxon>
        <taxon>NPAAA clade</taxon>
        <taxon>Hologalegina</taxon>
        <taxon>IRL clade</taxon>
        <taxon>Fabeae</taxon>
        <taxon>Vicia</taxon>
    </lineage>
</organism>
<keyword evidence="3" id="KW-1185">Reference proteome</keyword>
<reference evidence="2 3" key="1">
    <citation type="submission" date="2023-01" db="EMBL/GenBank/DDBJ databases">
        <authorList>
            <person name="Kreplak J."/>
        </authorList>
    </citation>
    <scope>NUCLEOTIDE SEQUENCE [LARGE SCALE GENOMIC DNA]</scope>
</reference>
<dbReference type="AlphaFoldDB" id="A0AAV0ZJE4"/>
<protein>
    <recommendedName>
        <fullName evidence="1">Tf2-1-like SH3-like domain-containing protein</fullName>
    </recommendedName>
</protein>
<evidence type="ECO:0000313" key="2">
    <source>
        <dbReference type="EMBL" id="CAI8597683.1"/>
    </source>
</evidence>
<dbReference type="InterPro" id="IPR056924">
    <property type="entry name" value="SH3_Tf2-1"/>
</dbReference>
<evidence type="ECO:0000259" key="1">
    <source>
        <dbReference type="Pfam" id="PF24626"/>
    </source>
</evidence>